<dbReference type="EMBL" id="FPJE01000002">
    <property type="protein sequence ID" value="SFW20376.1"/>
    <property type="molecule type" value="Genomic_DNA"/>
</dbReference>
<accession>A0A1K1MB75</accession>
<protein>
    <submittedName>
        <fullName evidence="1">Uncharacterized protein</fullName>
    </submittedName>
</protein>
<evidence type="ECO:0000313" key="2">
    <source>
        <dbReference type="Proteomes" id="UP000182248"/>
    </source>
</evidence>
<dbReference type="AlphaFoldDB" id="A0A1K1MB75"/>
<organism evidence="1 2">
    <name type="scientific">Sinomicrobium oceani</name>
    <dbReference type="NCBI Taxonomy" id="1150368"/>
    <lineage>
        <taxon>Bacteria</taxon>
        <taxon>Pseudomonadati</taxon>
        <taxon>Bacteroidota</taxon>
        <taxon>Flavobacteriia</taxon>
        <taxon>Flavobacteriales</taxon>
        <taxon>Flavobacteriaceae</taxon>
        <taxon>Sinomicrobium</taxon>
    </lineage>
</organism>
<proteinExistence type="predicted"/>
<gene>
    <name evidence="1" type="ORF">SAMN02927921_00531</name>
</gene>
<keyword evidence="2" id="KW-1185">Reference proteome</keyword>
<sequence length="137" mass="15820">MPLFPNPKLKRIPVGYHRDFLENYRPNVDNYLTSEDKDRLVKIGKTQGDNQPAGTYAQQILNRLLIDLSWNSSHLEGNTYSLLDTELLIYEGKPAGNKSPKETQMIFLRSPQQMGMIPFRAACMQYNLCIYNFCNQT</sequence>
<name>A0A1K1MB75_9FLAO</name>
<reference evidence="1 2" key="1">
    <citation type="submission" date="2016-11" db="EMBL/GenBank/DDBJ databases">
        <authorList>
            <person name="Jaros S."/>
            <person name="Januszkiewicz K."/>
            <person name="Wedrychowicz H."/>
        </authorList>
    </citation>
    <scope>NUCLEOTIDE SEQUENCE [LARGE SCALE GENOMIC DNA]</scope>
    <source>
        <strain evidence="1 2">CGMCC 1.12145</strain>
    </source>
</reference>
<dbReference type="STRING" id="1150368.SAMN02927921_00531"/>
<dbReference type="Gene3D" id="1.10.3290.10">
    <property type="entry name" value="Fido-like domain"/>
    <property type="match status" value="1"/>
</dbReference>
<evidence type="ECO:0000313" key="1">
    <source>
        <dbReference type="EMBL" id="SFW20376.1"/>
    </source>
</evidence>
<dbReference type="Proteomes" id="UP000182248">
    <property type="component" value="Unassembled WGS sequence"/>
</dbReference>
<dbReference type="InterPro" id="IPR036597">
    <property type="entry name" value="Fido-like_dom_sf"/>
</dbReference>